<dbReference type="KEGG" id="pamo:BAR1_07990"/>
<gene>
    <name evidence="1" type="ORF">BAR1_07990</name>
</gene>
<dbReference type="InterPro" id="IPR049511">
    <property type="entry name" value="PGH-like_rpt"/>
</dbReference>
<proteinExistence type="predicted"/>
<sequence>MKLPIVISIIGAISFGQPALSERTNLHSLWQEGDSEAVHTGLLSPSQFEEIGLGLLDRGLRLVDIETAMVNGRRGFAGLFVEGSGGNFFVVGLSLQNMRVRMGDMRNNGLRMIDVEVYRVNGQTRFAAVFGPGRGDNRLVQPISFEDFLERKELMRTRGLRLIDVEPITINGQYRFVGLYSSEASPSVITGFRPRPLFIELRDRMISDGWEMFEFERVINAQGNDVYMGLWRQGDGTSRLSRFRSPAQQLFFTGRQRQDGLIPIDMELKIVPGEEPAPSVEEPAPLVEPELPANPRHIRVLSGANEQRMVIEFQAPDDQPLPITIPASWLASWLPQQDSTILLPDSYCGFNIRNADSIFWQVPGNNAVNDGTFRSGDVTGANDTLGGISFSGPIGACTGMDVPWVFGPPFTVQEETLTPLPNMRLVIEGVSAELRFQGYNAPVEDLFDADELFSDDLESELTAFLELFDEIAEQEGNFDNYCSVVGAYWSAVCAQSQSGACPLPRPNLPVCQIE</sequence>
<protein>
    <submittedName>
        <fullName evidence="1">Uncharacterized protein</fullName>
    </submittedName>
</protein>
<reference evidence="1 2" key="1">
    <citation type="submission" date="2018-09" db="EMBL/GenBank/DDBJ databases">
        <title>Profundibacter amoris BAR1 gen. nov., sp. nov., a new member of the Roseobacter clade isolated at Lokis Castle Vent Field on the Arctic Mid-Oceanic Ridge.</title>
        <authorList>
            <person name="Le Moine Bauer S."/>
            <person name="Sjoeberg A.G."/>
            <person name="L'Haridon S."/>
            <person name="Stokke R."/>
            <person name="Roalkvam I."/>
            <person name="Steen I.H."/>
            <person name="Dahle H."/>
        </authorList>
    </citation>
    <scope>NUCLEOTIDE SEQUENCE [LARGE SCALE GENOMIC DNA]</scope>
    <source>
        <strain evidence="1 2">BAR1</strain>
    </source>
</reference>
<organism evidence="1 2">
    <name type="scientific">Profundibacter amoris</name>
    <dbReference type="NCBI Taxonomy" id="2171755"/>
    <lineage>
        <taxon>Bacteria</taxon>
        <taxon>Pseudomonadati</taxon>
        <taxon>Pseudomonadota</taxon>
        <taxon>Alphaproteobacteria</taxon>
        <taxon>Rhodobacterales</taxon>
        <taxon>Paracoccaceae</taxon>
        <taxon>Profundibacter</taxon>
    </lineage>
</organism>
<dbReference type="AlphaFoldDB" id="A0A347UG98"/>
<accession>A0A347UG98</accession>
<evidence type="ECO:0000313" key="1">
    <source>
        <dbReference type="EMBL" id="AXX97876.1"/>
    </source>
</evidence>
<dbReference type="EMBL" id="CP032125">
    <property type="protein sequence ID" value="AXX97876.1"/>
    <property type="molecule type" value="Genomic_DNA"/>
</dbReference>
<dbReference type="OrthoDB" id="7849408at2"/>
<dbReference type="RefSeq" id="WP_118942532.1">
    <property type="nucleotide sequence ID" value="NZ_CP032125.1"/>
</dbReference>
<dbReference type="Pfam" id="PF17660">
    <property type="entry name" value="BTRD1"/>
    <property type="match status" value="1"/>
</dbReference>
<dbReference type="Proteomes" id="UP000261704">
    <property type="component" value="Chromosome"/>
</dbReference>
<evidence type="ECO:0000313" key="2">
    <source>
        <dbReference type="Proteomes" id="UP000261704"/>
    </source>
</evidence>
<keyword evidence="2" id="KW-1185">Reference proteome</keyword>
<name>A0A347UG98_9RHOB</name>